<dbReference type="RefSeq" id="WP_135354975.1">
    <property type="nucleotide sequence ID" value="NZ_BFBB01000002.1"/>
</dbReference>
<evidence type="ECO:0000313" key="1">
    <source>
        <dbReference type="EMBL" id="GBF49035.1"/>
    </source>
</evidence>
<reference evidence="1 2" key="1">
    <citation type="submission" date="2018-02" db="EMBL/GenBank/DDBJ databases">
        <title>Novel Leptospira species isolated from soil and water in Japan.</title>
        <authorList>
            <person name="Nakao R."/>
            <person name="Masuzawa T."/>
        </authorList>
    </citation>
    <scope>NUCLEOTIDE SEQUENCE [LARGE SCALE GENOMIC DNA]</scope>
    <source>
        <strain evidence="1 2">YH101</strain>
    </source>
</reference>
<proteinExistence type="predicted"/>
<sequence>MFIKETEPYEDRLVTFARMKFSKGKVGKAVFRRGKQNYEIHWEHLESIFSDKLVFVDDKREWKAEIQAMTTRSMHLHVNSLLSDKEILYSGRIEKTNPLSSLFF</sequence>
<comment type="caution">
    <text evidence="1">The sequence shown here is derived from an EMBL/GenBank/DDBJ whole genome shotgun (WGS) entry which is preliminary data.</text>
</comment>
<dbReference type="Proteomes" id="UP000245133">
    <property type="component" value="Unassembled WGS sequence"/>
</dbReference>
<accession>A0A2P2DWL4</accession>
<keyword evidence="2" id="KW-1185">Reference proteome</keyword>
<dbReference type="OrthoDB" id="334350at2"/>
<protein>
    <submittedName>
        <fullName evidence="1">Uncharacterized protein</fullName>
    </submittedName>
</protein>
<dbReference type="EMBL" id="BFBB01000002">
    <property type="protein sequence ID" value="GBF49035.1"/>
    <property type="molecule type" value="Genomic_DNA"/>
</dbReference>
<organism evidence="1 2">
    <name type="scientific">Leptospira ryugenii</name>
    <dbReference type="NCBI Taxonomy" id="1917863"/>
    <lineage>
        <taxon>Bacteria</taxon>
        <taxon>Pseudomonadati</taxon>
        <taxon>Spirochaetota</taxon>
        <taxon>Spirochaetia</taxon>
        <taxon>Leptospirales</taxon>
        <taxon>Leptospiraceae</taxon>
        <taxon>Leptospira</taxon>
    </lineage>
</organism>
<name>A0A2P2DWL4_9LEPT</name>
<gene>
    <name evidence="1" type="ORF">LPTSP4_05440</name>
</gene>
<evidence type="ECO:0000313" key="2">
    <source>
        <dbReference type="Proteomes" id="UP000245133"/>
    </source>
</evidence>
<dbReference type="AlphaFoldDB" id="A0A2P2DWL4"/>